<dbReference type="Pfam" id="PF11887">
    <property type="entry name" value="Mce4_CUP1"/>
    <property type="match status" value="1"/>
</dbReference>
<proteinExistence type="predicted"/>
<dbReference type="InterPro" id="IPR005693">
    <property type="entry name" value="Mce"/>
</dbReference>
<evidence type="ECO:0000259" key="2">
    <source>
        <dbReference type="Pfam" id="PF02470"/>
    </source>
</evidence>
<dbReference type="NCBIfam" id="TIGR00996">
    <property type="entry name" value="Mtu_fam_mce"/>
    <property type="match status" value="1"/>
</dbReference>
<dbReference type="InterPro" id="IPR024516">
    <property type="entry name" value="Mce_C"/>
</dbReference>
<dbReference type="EMBL" id="JYNL01000068">
    <property type="protein sequence ID" value="KMO68630.1"/>
    <property type="molecule type" value="Genomic_DNA"/>
</dbReference>
<dbReference type="GO" id="GO:0005576">
    <property type="term" value="C:extracellular region"/>
    <property type="evidence" value="ECO:0007669"/>
    <property type="project" value="TreeGrafter"/>
</dbReference>
<dbReference type="InterPro" id="IPR003399">
    <property type="entry name" value="Mce/MlaD"/>
</dbReference>
<gene>
    <name evidence="4" type="ORF">MCHLDSM_06163</name>
</gene>
<feature type="compositionally biased region" description="Pro residues" evidence="1">
    <location>
        <begin position="450"/>
        <end position="464"/>
    </location>
</feature>
<dbReference type="SMR" id="A0A0J6VCF1"/>
<name>A0A0J6VCF1_9MYCO</name>
<feature type="region of interest" description="Disordered" evidence="1">
    <location>
        <begin position="421"/>
        <end position="464"/>
    </location>
</feature>
<feature type="domain" description="Mammalian cell entry C-terminal" evidence="3">
    <location>
        <begin position="127"/>
        <end position="300"/>
    </location>
</feature>
<reference evidence="4 5" key="1">
    <citation type="journal article" date="2015" name="Genome Biol. Evol.">
        <title>Characterization of Three Mycobacterium spp. with Potential Use in Bioremediation by Genome Sequencing and Comparative Genomics.</title>
        <authorList>
            <person name="Das S."/>
            <person name="Pettersson B.M."/>
            <person name="Behra P.R."/>
            <person name="Ramesh M."/>
            <person name="Dasgupta S."/>
            <person name="Bhattacharya A."/>
            <person name="Kirsebom L.A."/>
        </authorList>
    </citation>
    <scope>NUCLEOTIDE SEQUENCE [LARGE SCALE GENOMIC DNA]</scope>
    <source>
        <strain evidence="4 5">DSM 43826</strain>
    </source>
</reference>
<dbReference type="Pfam" id="PF02470">
    <property type="entry name" value="MlaD"/>
    <property type="match status" value="1"/>
</dbReference>
<accession>A0A0J6VCF1</accession>
<dbReference type="PANTHER" id="PTHR33371">
    <property type="entry name" value="INTERMEMBRANE PHOSPHOLIPID TRANSPORT SYSTEM BINDING PROTEIN MLAD-RELATED"/>
    <property type="match status" value="1"/>
</dbReference>
<evidence type="ECO:0000313" key="5">
    <source>
        <dbReference type="Proteomes" id="UP000036513"/>
    </source>
</evidence>
<organism evidence="4 5">
    <name type="scientific">Mycolicibacterium chlorophenolicum</name>
    <dbReference type="NCBI Taxonomy" id="37916"/>
    <lineage>
        <taxon>Bacteria</taxon>
        <taxon>Bacillati</taxon>
        <taxon>Actinomycetota</taxon>
        <taxon>Actinomycetes</taxon>
        <taxon>Mycobacteriales</taxon>
        <taxon>Mycobacteriaceae</taxon>
        <taxon>Mycolicibacterium</taxon>
    </lineage>
</organism>
<sequence length="464" mass="48639" precursor="true">MTTQRFVRRAAVVTTCVAVSVSGCGFQGVNSLPLPGAVGRGSDAVVYHVEVANIATLEPNSPVMIDDVVVGSVRSLSVKDWHADVEISVKPDVVIPANAVASVGQTSLLGSMHLALNPPAGQAPQGTLAPGTTIGLNDSSTYPTTEQTLSALAAVVNGGGLGQIGDVIHNVSGALNGREGEIRDLLGRLDNFVGTLDAQRDNIVASIQSLNRLASTFAGQRDDITRALDRIPPAIDVLVKERPRLTTALQKLGTFSDTATQFVNDSQADLVQNLKNLEPVIKTFADVGPDLNSLLEYAAHFPFTQSFIDRAIRGDYYNLFATVDLTIPRLKRTTFLGTRWEQEGAQLIPAPGDPNYLQYTYDPLKLGIDPPPNMRPPLGDVSYPPAQPVPPRDVVVPSAPPPVTADVGPILPVVPPAPLSVPGGQIQTQSAPPAPGVPGQIFAGPYGPQQNPPPAQPPVPGGGG</sequence>
<evidence type="ECO:0000313" key="4">
    <source>
        <dbReference type="EMBL" id="KMO68630.1"/>
    </source>
</evidence>
<dbReference type="PROSITE" id="PS51257">
    <property type="entry name" value="PROKAR_LIPOPROTEIN"/>
    <property type="match status" value="1"/>
</dbReference>
<dbReference type="STRING" id="37916.MCHLDSM_06163"/>
<dbReference type="RefSeq" id="WP_048473243.1">
    <property type="nucleotide sequence ID" value="NZ_JYNL01000068.1"/>
</dbReference>
<comment type="caution">
    <text evidence="4">The sequence shown here is derived from an EMBL/GenBank/DDBJ whole genome shotgun (WGS) entry which is preliminary data.</text>
</comment>
<keyword evidence="5" id="KW-1185">Reference proteome</keyword>
<dbReference type="InterPro" id="IPR052336">
    <property type="entry name" value="MlaD_Phospholipid_Transporter"/>
</dbReference>
<dbReference type="PATRIC" id="fig|37916.4.peg.6185"/>
<dbReference type="PANTHER" id="PTHR33371:SF15">
    <property type="entry name" value="LIPOPROTEIN LPRN"/>
    <property type="match status" value="1"/>
</dbReference>
<dbReference type="Proteomes" id="UP000036513">
    <property type="component" value="Unassembled WGS sequence"/>
</dbReference>
<feature type="domain" description="Mce/MlaD" evidence="2">
    <location>
        <begin position="45"/>
        <end position="119"/>
    </location>
</feature>
<evidence type="ECO:0000259" key="3">
    <source>
        <dbReference type="Pfam" id="PF11887"/>
    </source>
</evidence>
<protein>
    <submittedName>
        <fullName evidence="4">Mce related protein</fullName>
    </submittedName>
</protein>
<evidence type="ECO:0000256" key="1">
    <source>
        <dbReference type="SAM" id="MobiDB-lite"/>
    </source>
</evidence>
<dbReference type="AlphaFoldDB" id="A0A0J6VCF1"/>